<evidence type="ECO:0000259" key="1">
    <source>
        <dbReference type="Pfam" id="PF20478"/>
    </source>
</evidence>
<sequence length="103" mass="11903">MRLMILDAGVLHTQMLYLNYVFVRHAAIEKDNKSFRHAGYRQYILIHHGRLGLGVRRPVPSCCTLAIPNTFPDPDGFYVSYEPSWSKTSIYLFRLCIINTLSI</sequence>
<dbReference type="PANTHER" id="PTHR36981">
    <property type="entry name" value="ZGC:195170"/>
    <property type="match status" value="1"/>
</dbReference>
<reference evidence="2" key="2">
    <citation type="submission" date="2020-11" db="EMBL/GenBank/DDBJ databases">
        <authorList>
            <person name="McCartney M.A."/>
            <person name="Auch B."/>
            <person name="Kono T."/>
            <person name="Mallez S."/>
            <person name="Becker A."/>
            <person name="Gohl D.M."/>
            <person name="Silverstein K.A.T."/>
            <person name="Koren S."/>
            <person name="Bechman K.B."/>
            <person name="Herman A."/>
            <person name="Abrahante J.E."/>
            <person name="Garbe J."/>
        </authorList>
    </citation>
    <scope>NUCLEOTIDE SEQUENCE</scope>
    <source>
        <strain evidence="2">Duluth1</strain>
        <tissue evidence="2">Whole animal</tissue>
    </source>
</reference>
<feature type="domain" description="P2X purinoreceptor 7 intracellular" evidence="1">
    <location>
        <begin position="4"/>
        <end position="81"/>
    </location>
</feature>
<keyword evidence="3" id="KW-1185">Reference proteome</keyword>
<name>A0A9D4QVA2_DREPO</name>
<comment type="caution">
    <text evidence="2">The sequence shown here is derived from an EMBL/GenBank/DDBJ whole genome shotgun (WGS) entry which is preliminary data.</text>
</comment>
<accession>A0A9D4QVA2</accession>
<reference evidence="2" key="1">
    <citation type="journal article" date="2019" name="bioRxiv">
        <title>The Genome of the Zebra Mussel, Dreissena polymorpha: A Resource for Invasive Species Research.</title>
        <authorList>
            <person name="McCartney M.A."/>
            <person name="Auch B."/>
            <person name="Kono T."/>
            <person name="Mallez S."/>
            <person name="Zhang Y."/>
            <person name="Obille A."/>
            <person name="Becker A."/>
            <person name="Abrahante J.E."/>
            <person name="Garbe J."/>
            <person name="Badalamenti J.P."/>
            <person name="Herman A."/>
            <person name="Mangelson H."/>
            <person name="Liachko I."/>
            <person name="Sullivan S."/>
            <person name="Sone E.D."/>
            <person name="Koren S."/>
            <person name="Silverstein K.A.T."/>
            <person name="Beckman K.B."/>
            <person name="Gohl D.M."/>
        </authorList>
    </citation>
    <scope>NUCLEOTIDE SEQUENCE</scope>
    <source>
        <strain evidence="2">Duluth1</strain>
        <tissue evidence="2">Whole animal</tissue>
    </source>
</reference>
<dbReference type="PANTHER" id="PTHR36981:SF3">
    <property type="entry name" value="UBIQUITIN-LIKE PROTEASE FAMILY PROFILE DOMAIN-CONTAINING PROTEIN"/>
    <property type="match status" value="1"/>
</dbReference>
<dbReference type="Proteomes" id="UP000828390">
    <property type="component" value="Unassembled WGS sequence"/>
</dbReference>
<dbReference type="AlphaFoldDB" id="A0A9D4QVA2"/>
<proteinExistence type="predicted"/>
<dbReference type="Pfam" id="PF20478">
    <property type="entry name" value="P2RX7_C"/>
    <property type="match status" value="1"/>
</dbReference>
<gene>
    <name evidence="2" type="ORF">DPMN_087217</name>
</gene>
<evidence type="ECO:0000313" key="3">
    <source>
        <dbReference type="Proteomes" id="UP000828390"/>
    </source>
</evidence>
<dbReference type="EMBL" id="JAIWYP010000003">
    <property type="protein sequence ID" value="KAH3844951.1"/>
    <property type="molecule type" value="Genomic_DNA"/>
</dbReference>
<protein>
    <recommendedName>
        <fullName evidence="1">P2X purinoreceptor 7 intracellular domain-containing protein</fullName>
    </recommendedName>
</protein>
<organism evidence="2 3">
    <name type="scientific">Dreissena polymorpha</name>
    <name type="common">Zebra mussel</name>
    <name type="synonym">Mytilus polymorpha</name>
    <dbReference type="NCBI Taxonomy" id="45954"/>
    <lineage>
        <taxon>Eukaryota</taxon>
        <taxon>Metazoa</taxon>
        <taxon>Spiralia</taxon>
        <taxon>Lophotrochozoa</taxon>
        <taxon>Mollusca</taxon>
        <taxon>Bivalvia</taxon>
        <taxon>Autobranchia</taxon>
        <taxon>Heteroconchia</taxon>
        <taxon>Euheterodonta</taxon>
        <taxon>Imparidentia</taxon>
        <taxon>Neoheterodontei</taxon>
        <taxon>Myida</taxon>
        <taxon>Dreissenoidea</taxon>
        <taxon>Dreissenidae</taxon>
        <taxon>Dreissena</taxon>
    </lineage>
</organism>
<evidence type="ECO:0000313" key="2">
    <source>
        <dbReference type="EMBL" id="KAH3844951.1"/>
    </source>
</evidence>
<dbReference type="InterPro" id="IPR046815">
    <property type="entry name" value="P2RX7_C"/>
</dbReference>